<proteinExistence type="predicted"/>
<dbReference type="Proteomes" id="UP000180043">
    <property type="component" value="Unassembled WGS sequence"/>
</dbReference>
<dbReference type="EMBL" id="MLIQ01000053">
    <property type="protein sequence ID" value="OHU45687.1"/>
    <property type="molecule type" value="Genomic_DNA"/>
</dbReference>
<evidence type="ECO:0008006" key="3">
    <source>
        <dbReference type="Google" id="ProtNLM"/>
    </source>
</evidence>
<sequence length="74" mass="8725">MEREHLQYYLDEFTFRFNRRRSKARGMLFYRLLQQSVNTDPHPLADLIGAAEGQEQTLRATAKPLPGSTFDEFF</sequence>
<protein>
    <recommendedName>
        <fullName evidence="3">Transposase</fullName>
    </recommendedName>
</protein>
<dbReference type="AlphaFoldDB" id="A0A1S1LI00"/>
<name>A0A1S1LI00_MYCCH</name>
<accession>A0A1S1LI00</accession>
<evidence type="ECO:0000313" key="2">
    <source>
        <dbReference type="Proteomes" id="UP000180043"/>
    </source>
</evidence>
<comment type="caution">
    <text evidence="1">The sequence shown here is derived from an EMBL/GenBank/DDBJ whole genome shotgun (WGS) entry which is preliminary data.</text>
</comment>
<reference evidence="1 2" key="1">
    <citation type="submission" date="2016-10" db="EMBL/GenBank/DDBJ databases">
        <title>Evaluation of Human, Veterinary and Environmental Mycobacterium chelonae Isolates by Core Genome Phylogenomic Analysis, Targeted Gene Comparison, and Anti-microbial Susceptibility Patterns: A Tale of Mistaken Identities.</title>
        <authorList>
            <person name="Fogelson S.B."/>
            <person name="Camus A.C."/>
            <person name="Lorenz W."/>
            <person name="Vasireddy R."/>
            <person name="Vasireddy S."/>
            <person name="Smith T."/>
            <person name="Brown-Elliott B.A."/>
            <person name="Wallace R.J.Jr."/>
            <person name="Hasan N.A."/>
            <person name="Reischl U."/>
            <person name="Sanchez S."/>
        </authorList>
    </citation>
    <scope>NUCLEOTIDE SEQUENCE [LARGE SCALE GENOMIC DNA]</scope>
    <source>
        <strain evidence="1 2">15515</strain>
    </source>
</reference>
<organism evidence="1 2">
    <name type="scientific">Mycobacteroides chelonae</name>
    <name type="common">Mycobacterium chelonae</name>
    <dbReference type="NCBI Taxonomy" id="1774"/>
    <lineage>
        <taxon>Bacteria</taxon>
        <taxon>Bacillati</taxon>
        <taxon>Actinomycetota</taxon>
        <taxon>Actinomycetes</taxon>
        <taxon>Mycobacteriales</taxon>
        <taxon>Mycobacteriaceae</taxon>
        <taxon>Mycobacteroides</taxon>
    </lineage>
</organism>
<evidence type="ECO:0000313" key="1">
    <source>
        <dbReference type="EMBL" id="OHU45687.1"/>
    </source>
</evidence>
<gene>
    <name evidence="1" type="ORF">BKG82_28895</name>
</gene>